<dbReference type="EMBL" id="CAJNOR010014246">
    <property type="protein sequence ID" value="CAF1677393.1"/>
    <property type="molecule type" value="Genomic_DNA"/>
</dbReference>
<feature type="transmembrane region" description="Helical" evidence="9">
    <location>
        <begin position="86"/>
        <end position="110"/>
    </location>
</feature>
<evidence type="ECO:0000256" key="8">
    <source>
        <dbReference type="ARBA" id="ARBA00023224"/>
    </source>
</evidence>
<keyword evidence="2" id="KW-1003">Cell membrane</keyword>
<feature type="transmembrane region" description="Helical" evidence="9">
    <location>
        <begin position="292"/>
        <end position="312"/>
    </location>
</feature>
<organism evidence="10 11">
    <name type="scientific">Adineta ricciae</name>
    <name type="common">Rotifer</name>
    <dbReference type="NCBI Taxonomy" id="249248"/>
    <lineage>
        <taxon>Eukaryota</taxon>
        <taxon>Metazoa</taxon>
        <taxon>Spiralia</taxon>
        <taxon>Gnathifera</taxon>
        <taxon>Rotifera</taxon>
        <taxon>Eurotatoria</taxon>
        <taxon>Bdelloidea</taxon>
        <taxon>Adinetida</taxon>
        <taxon>Adinetidae</taxon>
        <taxon>Adineta</taxon>
    </lineage>
</organism>
<feature type="non-terminal residue" evidence="10">
    <location>
        <position position="368"/>
    </location>
</feature>
<dbReference type="GO" id="GO:0008528">
    <property type="term" value="F:G protein-coupled peptide receptor activity"/>
    <property type="evidence" value="ECO:0007669"/>
    <property type="project" value="TreeGrafter"/>
</dbReference>
<feature type="transmembrane region" description="Helical" evidence="9">
    <location>
        <begin position="241"/>
        <end position="266"/>
    </location>
</feature>
<keyword evidence="7" id="KW-0675">Receptor</keyword>
<dbReference type="Gene3D" id="1.20.1070.10">
    <property type="entry name" value="Rhodopsin 7-helix transmembrane proteins"/>
    <property type="match status" value="1"/>
</dbReference>
<dbReference type="PANTHER" id="PTHR24230">
    <property type="entry name" value="G-PROTEIN COUPLED RECEPTOR"/>
    <property type="match status" value="1"/>
</dbReference>
<keyword evidence="6 9" id="KW-0472">Membrane</keyword>
<protein>
    <recommendedName>
        <fullName evidence="12">G-protein coupled receptors family 1 profile domain-containing protein</fullName>
    </recommendedName>
</protein>
<keyword evidence="4 9" id="KW-1133">Transmembrane helix</keyword>
<evidence type="ECO:0000256" key="4">
    <source>
        <dbReference type="ARBA" id="ARBA00022989"/>
    </source>
</evidence>
<comment type="caution">
    <text evidence="10">The sequence shown here is derived from an EMBL/GenBank/DDBJ whole genome shotgun (WGS) entry which is preliminary data.</text>
</comment>
<evidence type="ECO:0000256" key="6">
    <source>
        <dbReference type="ARBA" id="ARBA00023136"/>
    </source>
</evidence>
<dbReference type="GO" id="GO:0007218">
    <property type="term" value="P:neuropeptide signaling pathway"/>
    <property type="evidence" value="ECO:0007669"/>
    <property type="project" value="TreeGrafter"/>
</dbReference>
<dbReference type="Pfam" id="PF00001">
    <property type="entry name" value="7tm_1"/>
    <property type="match status" value="1"/>
</dbReference>
<evidence type="ECO:0000256" key="7">
    <source>
        <dbReference type="ARBA" id="ARBA00023170"/>
    </source>
</evidence>
<gene>
    <name evidence="10" type="ORF">XAT740_LOCUS59869</name>
</gene>
<name>A0A816GTI4_ADIRI</name>
<reference evidence="10" key="1">
    <citation type="submission" date="2021-02" db="EMBL/GenBank/DDBJ databases">
        <authorList>
            <person name="Nowell W R."/>
        </authorList>
    </citation>
    <scope>NUCLEOTIDE SEQUENCE</scope>
</reference>
<feature type="transmembrane region" description="Helical" evidence="9">
    <location>
        <begin position="51"/>
        <end position="74"/>
    </location>
</feature>
<evidence type="ECO:0000256" key="5">
    <source>
        <dbReference type="ARBA" id="ARBA00023040"/>
    </source>
</evidence>
<dbReference type="GO" id="GO:0005886">
    <property type="term" value="C:plasma membrane"/>
    <property type="evidence" value="ECO:0007669"/>
    <property type="project" value="UniProtKB-SubCell"/>
</dbReference>
<evidence type="ECO:0000256" key="2">
    <source>
        <dbReference type="ARBA" id="ARBA00022475"/>
    </source>
</evidence>
<sequence>LNRFSPKSSNCIGGDQCSFYVKSIGLTLENILHDELRSNKPLSDQSISIKLSAAITIIMFIAGLINSALSLLTFKSKDTQQVGCGLYLLTSSITSLLTIIMFTIKFWFLVITRINVSIIHLSVFQGGCKSIEPLLKLFLYFDNWLNACVAIERAFHVFKGINVNKKKSKRTARWIILILPFCIMGTLIHEPIFRKPFEYPSEIHRNQSNQTYTNTTDEVVTERPVQCITEYPRFIQDYNTVILFAHLVVPFIANLCSALFIIFGTARQRSKTQKSQKYKDHVRTQFSEHKQLIISPIVLLILSSPRLIIALLPGCIKITQNLWIYLSAYFISFIPTVLIFMIFVYPSEMYMKAFKQSVTIGCWRSHQQ</sequence>
<evidence type="ECO:0000256" key="9">
    <source>
        <dbReference type="SAM" id="Phobius"/>
    </source>
</evidence>
<proteinExistence type="predicted"/>
<dbReference type="Proteomes" id="UP000663828">
    <property type="component" value="Unassembled WGS sequence"/>
</dbReference>
<dbReference type="InterPro" id="IPR000276">
    <property type="entry name" value="GPCR_Rhodpsn"/>
</dbReference>
<evidence type="ECO:0000256" key="3">
    <source>
        <dbReference type="ARBA" id="ARBA00022692"/>
    </source>
</evidence>
<evidence type="ECO:0000256" key="1">
    <source>
        <dbReference type="ARBA" id="ARBA00004651"/>
    </source>
</evidence>
<evidence type="ECO:0008006" key="12">
    <source>
        <dbReference type="Google" id="ProtNLM"/>
    </source>
</evidence>
<keyword evidence="11" id="KW-1185">Reference proteome</keyword>
<comment type="subcellular location">
    <subcellularLocation>
        <location evidence="1">Cell membrane</location>
        <topology evidence="1">Multi-pass membrane protein</topology>
    </subcellularLocation>
</comment>
<accession>A0A816GTI4</accession>
<evidence type="ECO:0000313" key="10">
    <source>
        <dbReference type="EMBL" id="CAF1677393.1"/>
    </source>
</evidence>
<keyword evidence="3 9" id="KW-0812">Transmembrane</keyword>
<feature type="transmembrane region" description="Helical" evidence="9">
    <location>
        <begin position="324"/>
        <end position="345"/>
    </location>
</feature>
<dbReference type="SUPFAM" id="SSF81321">
    <property type="entry name" value="Family A G protein-coupled receptor-like"/>
    <property type="match status" value="1"/>
</dbReference>
<dbReference type="AlphaFoldDB" id="A0A816GTI4"/>
<keyword evidence="8" id="KW-0807">Transducer</keyword>
<evidence type="ECO:0000313" key="11">
    <source>
        <dbReference type="Proteomes" id="UP000663828"/>
    </source>
</evidence>
<feature type="transmembrane region" description="Helical" evidence="9">
    <location>
        <begin position="174"/>
        <end position="193"/>
    </location>
</feature>
<keyword evidence="5" id="KW-0297">G-protein coupled receptor</keyword>